<feature type="transmembrane region" description="Helical" evidence="8">
    <location>
        <begin position="271"/>
        <end position="288"/>
    </location>
</feature>
<keyword evidence="3" id="KW-0808">Transferase</keyword>
<dbReference type="GO" id="GO:0016758">
    <property type="term" value="F:hexosyltransferase activity"/>
    <property type="evidence" value="ECO:0007669"/>
    <property type="project" value="InterPro"/>
</dbReference>
<dbReference type="PANTHER" id="PTHR31310:SF7">
    <property type="entry name" value="PA-PHOSPHATASE RELATED-FAMILY PROTEIN DDB_G0268928"/>
    <property type="match status" value="1"/>
</dbReference>
<dbReference type="Pfam" id="PF09594">
    <property type="entry name" value="GT87"/>
    <property type="match status" value="1"/>
</dbReference>
<dbReference type="RefSeq" id="WP_181659718.1">
    <property type="nucleotide sequence ID" value="NZ_JACEHE010000015.1"/>
</dbReference>
<feature type="transmembrane region" description="Helical" evidence="8">
    <location>
        <begin position="579"/>
        <end position="601"/>
    </location>
</feature>
<dbReference type="EMBL" id="JACEHE010000015">
    <property type="protein sequence ID" value="MBA2948781.1"/>
    <property type="molecule type" value="Genomic_DNA"/>
</dbReference>
<evidence type="ECO:0000256" key="4">
    <source>
        <dbReference type="ARBA" id="ARBA00022692"/>
    </source>
</evidence>
<evidence type="ECO:0000256" key="5">
    <source>
        <dbReference type="ARBA" id="ARBA00022989"/>
    </source>
</evidence>
<keyword evidence="4 8" id="KW-0812">Transmembrane</keyword>
<evidence type="ECO:0000256" key="8">
    <source>
        <dbReference type="SAM" id="Phobius"/>
    </source>
</evidence>
<dbReference type="AlphaFoldDB" id="A0A7W0DPE5"/>
<dbReference type="InterPro" id="IPR052185">
    <property type="entry name" value="IPC_Synthase-Related"/>
</dbReference>
<gene>
    <name evidence="10" type="ORF">H1D24_23885</name>
</gene>
<dbReference type="PANTHER" id="PTHR31310">
    <property type="match status" value="1"/>
</dbReference>
<dbReference type="InterPro" id="IPR018584">
    <property type="entry name" value="GT87"/>
</dbReference>
<comment type="caution">
    <text evidence="10">The sequence shown here is derived from an EMBL/GenBank/DDBJ whole genome shotgun (WGS) entry which is preliminary data.</text>
</comment>
<organism evidence="10 11">
    <name type="scientific">Streptomyces himalayensis subsp. himalayensis</name>
    <dbReference type="NCBI Taxonomy" id="2756131"/>
    <lineage>
        <taxon>Bacteria</taxon>
        <taxon>Bacillati</taxon>
        <taxon>Actinomycetota</taxon>
        <taxon>Actinomycetes</taxon>
        <taxon>Kitasatosporales</taxon>
        <taxon>Streptomycetaceae</taxon>
        <taxon>Streptomyces</taxon>
        <taxon>Streptomyces himalayensis</taxon>
    </lineage>
</organism>
<evidence type="ECO:0000313" key="10">
    <source>
        <dbReference type="EMBL" id="MBA2948781.1"/>
    </source>
</evidence>
<feature type="transmembrane region" description="Helical" evidence="8">
    <location>
        <begin position="526"/>
        <end position="544"/>
    </location>
</feature>
<feature type="transmembrane region" description="Helical" evidence="8">
    <location>
        <begin position="608"/>
        <end position="626"/>
    </location>
</feature>
<dbReference type="GO" id="GO:0005886">
    <property type="term" value="C:plasma membrane"/>
    <property type="evidence" value="ECO:0007669"/>
    <property type="project" value="UniProtKB-SubCell"/>
</dbReference>
<evidence type="ECO:0000256" key="7">
    <source>
        <dbReference type="ARBA" id="ARBA00024033"/>
    </source>
</evidence>
<keyword evidence="6 8" id="KW-0472">Membrane</keyword>
<reference evidence="10 11" key="1">
    <citation type="submission" date="2020-07" db="EMBL/GenBank/DDBJ databases">
        <title>Streptomyces isolated from Indian soil.</title>
        <authorList>
            <person name="Mandal S."/>
            <person name="Maiti P.K."/>
        </authorList>
    </citation>
    <scope>NUCLEOTIDE SEQUENCE [LARGE SCALE GENOMIC DNA]</scope>
    <source>
        <strain evidence="10 11">PSKA28</strain>
    </source>
</reference>
<keyword evidence="5 8" id="KW-1133">Transmembrane helix</keyword>
<evidence type="ECO:0000313" key="11">
    <source>
        <dbReference type="Proteomes" id="UP000545761"/>
    </source>
</evidence>
<dbReference type="InterPro" id="IPR026841">
    <property type="entry name" value="Aur1/Ipt1"/>
</dbReference>
<evidence type="ECO:0000256" key="2">
    <source>
        <dbReference type="ARBA" id="ARBA00022475"/>
    </source>
</evidence>
<feature type="transmembrane region" description="Helical" evidence="8">
    <location>
        <begin position="300"/>
        <end position="319"/>
    </location>
</feature>
<proteinExistence type="inferred from homology"/>
<keyword evidence="2" id="KW-1003">Cell membrane</keyword>
<dbReference type="Proteomes" id="UP000545761">
    <property type="component" value="Unassembled WGS sequence"/>
</dbReference>
<dbReference type="CDD" id="cd03386">
    <property type="entry name" value="PAP2_Aur1_like"/>
    <property type="match status" value="1"/>
</dbReference>
<evidence type="ECO:0000256" key="1">
    <source>
        <dbReference type="ARBA" id="ARBA00004651"/>
    </source>
</evidence>
<feature type="transmembrane region" description="Helical" evidence="8">
    <location>
        <begin position="632"/>
        <end position="649"/>
    </location>
</feature>
<comment type="similarity">
    <text evidence="7">Belongs to the glycosyltransferase 87 family.</text>
</comment>
<feature type="transmembrane region" description="Helical" evidence="8">
    <location>
        <begin position="372"/>
        <end position="389"/>
    </location>
</feature>
<feature type="transmembrane region" description="Helical" evidence="8">
    <location>
        <begin position="342"/>
        <end position="360"/>
    </location>
</feature>
<accession>A0A7W0DPE5</accession>
<feature type="transmembrane region" description="Helical" evidence="8">
    <location>
        <begin position="182"/>
        <end position="203"/>
    </location>
</feature>
<feature type="transmembrane region" description="Helical" evidence="8">
    <location>
        <begin position="101"/>
        <end position="122"/>
    </location>
</feature>
<evidence type="ECO:0000259" key="9">
    <source>
        <dbReference type="Pfam" id="PF14378"/>
    </source>
</evidence>
<name>A0A7W0DPE5_9ACTN</name>
<feature type="transmembrane region" description="Helical" evidence="8">
    <location>
        <begin position="134"/>
        <end position="151"/>
    </location>
</feature>
<feature type="transmembrane region" description="Helical" evidence="8">
    <location>
        <begin position="495"/>
        <end position="514"/>
    </location>
</feature>
<comment type="subcellular location">
    <subcellularLocation>
        <location evidence="1">Cell membrane</location>
        <topology evidence="1">Multi-pass membrane protein</topology>
    </subcellularLocation>
</comment>
<evidence type="ECO:0000256" key="3">
    <source>
        <dbReference type="ARBA" id="ARBA00022679"/>
    </source>
</evidence>
<feature type="domain" description="Inositolphosphotransferase Aur1/Ipt1" evidence="9">
    <location>
        <begin position="463"/>
        <end position="645"/>
    </location>
</feature>
<evidence type="ECO:0000256" key="6">
    <source>
        <dbReference type="ARBA" id="ARBA00023136"/>
    </source>
</evidence>
<feature type="transmembrane region" description="Helical" evidence="8">
    <location>
        <begin position="30"/>
        <end position="50"/>
    </location>
</feature>
<protein>
    <submittedName>
        <fullName evidence="10">Phosphatase PAP2 family protein</fullName>
    </submittedName>
</protein>
<dbReference type="Pfam" id="PF14378">
    <property type="entry name" value="PAP2_3"/>
    <property type="match status" value="1"/>
</dbReference>
<feature type="transmembrane region" description="Helical" evidence="8">
    <location>
        <begin position="157"/>
        <end position="175"/>
    </location>
</feature>
<sequence>MANVEHGGAGNALGAGASGVATARLGAARAALWVIAAVLAIRQVAAVLRLPPGERLTDLETWTGPGGVLHVEGSLYDADVFTGTPFAGLVLRPLTSAAEEALGWGWTFGTLLLVVVLGLVAARALPQPVSRRTSLLAAPVAICLLMISLPVRNTLYLGQTSILPVLLVLLGCFAARGERLSGALIGVAAALQPTVLLFAPLLWLTGRRRAAASTGVTFAACTALAWAALPHDSRTYWVHHLAGAGLGERPDSLANQSLHGALLRLGLQGPLETALFLMLGAAVAVVGLRRAVRYARDGQLLLAVALTGCVAAVVSPTTWQHQLLWVLLAVVGRVGRRESDRYVWPVAVVLVMTLPAKMMLPNMAMLHPLRDNVVLIAAVAAACAVPFLPRTSPYYRTPVPTDYAEPAPSRWSRVPLLPFWRRVLSRPNLLLELLLIRVGYSAYSHVRLAATGGRAAAEEHGEQIHAIEKALFIDIEHWANHTVVKVPWLEGFFNFYYSSFHFVVPLTILGVLYARRPADYRWARSALGLATLLALLGFWLYPLAPPRLMPDLGFVDTVHGVQDFSQPDYGALTALTNQYAAMPSLHFGWSLWCGIVIVVLAPKWWMKALGLLHPLFTVSAIVVTANHWVLDAAGGAAVVGAGFALTHVLSGPRSRIPLKAAGAVSTEPEKAPDRTPS</sequence>